<evidence type="ECO:0000313" key="3">
    <source>
        <dbReference type="Proteomes" id="UP000230750"/>
    </source>
</evidence>
<dbReference type="Proteomes" id="UP000230750">
    <property type="component" value="Unassembled WGS sequence"/>
</dbReference>
<comment type="caution">
    <text evidence="2">The sequence shown here is derived from an EMBL/GenBank/DDBJ whole genome shotgun (WGS) entry which is preliminary data.</text>
</comment>
<proteinExistence type="predicted"/>
<dbReference type="AlphaFoldDB" id="A0A2G8KHD1"/>
<name>A0A2G8KHD1_STIJA</name>
<evidence type="ECO:0000313" key="2">
    <source>
        <dbReference type="EMBL" id="PIK47365.1"/>
    </source>
</evidence>
<sequence length="627" mass="72160">MFVSIDDNSDDHGKPLLFEDNMLENTEGRDTKENEVPMLDEDQENEIHEETVNALIDGESKEEEGEGEEEDDSIYYSNYDSLPSWYIDQLLLTDSNDSLSNTKEYQAYKSELDQLILDVKLYQVYHSIKTLKSVLDDLLEDERNDGEEAMRGQEEEAEKQEAEEDSEKEEEEEALSRNILKEADQIKGDSQSLKALTDREALIAKQLEALKEGGHKERSSRRIKRDLSFDDDLTRDIGESEWNDGKPNLRWMVKFDDENDGYRDIPDEDDGFDDKNEFDLTKGQIQDVLSTFFPTDGDSYLPGNEVNINVGDQSLSQEIWYPSKRGFRRSDVDRNFVARLPTLEGMRKRRRTYIPLRRSRNEKSILDSYFDDAPTMSQDREMLIRNQIAKLAQRLAQNTPRRPNGMTPLVRDFTNGPAGDVNMWFENNPMYNIGVDDNIGDTFGWMEMDLPRTSPDRVAHLQQTSGRSRDWGHHTPRLQRRSRIVEEPSLPGPYQGYFMEGQLWHDVLNKRSAPSLGLKPKNLKIGGPNAWGNFIFINDKGALPSDGELFAQSFGDNIGNNEKGPTEIETEGMWDDGEDDTKNKESWALERIFIQLGLWCQRKHHGRLLPTLGKARLNVEGWITSFA</sequence>
<accession>A0A2G8KHD1</accession>
<organism evidence="2 3">
    <name type="scientific">Stichopus japonicus</name>
    <name type="common">Sea cucumber</name>
    <dbReference type="NCBI Taxonomy" id="307972"/>
    <lineage>
        <taxon>Eukaryota</taxon>
        <taxon>Metazoa</taxon>
        <taxon>Echinodermata</taxon>
        <taxon>Eleutherozoa</taxon>
        <taxon>Echinozoa</taxon>
        <taxon>Holothuroidea</taxon>
        <taxon>Aspidochirotacea</taxon>
        <taxon>Aspidochirotida</taxon>
        <taxon>Stichopodidae</taxon>
        <taxon>Apostichopus</taxon>
    </lineage>
</organism>
<evidence type="ECO:0000256" key="1">
    <source>
        <dbReference type="SAM" id="MobiDB-lite"/>
    </source>
</evidence>
<keyword evidence="3" id="KW-1185">Reference proteome</keyword>
<feature type="compositionally biased region" description="Basic and acidic residues" evidence="1">
    <location>
        <begin position="26"/>
        <end position="35"/>
    </location>
</feature>
<feature type="compositionally biased region" description="Acidic residues" evidence="1">
    <location>
        <begin position="155"/>
        <end position="173"/>
    </location>
</feature>
<feature type="region of interest" description="Disordered" evidence="1">
    <location>
        <begin position="145"/>
        <end position="182"/>
    </location>
</feature>
<dbReference type="OrthoDB" id="10466288at2759"/>
<feature type="region of interest" description="Disordered" evidence="1">
    <location>
        <begin position="555"/>
        <end position="581"/>
    </location>
</feature>
<feature type="compositionally biased region" description="Acidic residues" evidence="1">
    <location>
        <begin position="568"/>
        <end position="579"/>
    </location>
</feature>
<feature type="region of interest" description="Disordered" evidence="1">
    <location>
        <begin position="1"/>
        <end position="45"/>
    </location>
</feature>
<reference evidence="2 3" key="1">
    <citation type="journal article" date="2017" name="PLoS Biol.">
        <title>The sea cucumber genome provides insights into morphological evolution and visceral regeneration.</title>
        <authorList>
            <person name="Zhang X."/>
            <person name="Sun L."/>
            <person name="Yuan J."/>
            <person name="Sun Y."/>
            <person name="Gao Y."/>
            <person name="Zhang L."/>
            <person name="Li S."/>
            <person name="Dai H."/>
            <person name="Hamel J.F."/>
            <person name="Liu C."/>
            <person name="Yu Y."/>
            <person name="Liu S."/>
            <person name="Lin W."/>
            <person name="Guo K."/>
            <person name="Jin S."/>
            <person name="Xu P."/>
            <person name="Storey K.B."/>
            <person name="Huan P."/>
            <person name="Zhang T."/>
            <person name="Zhou Y."/>
            <person name="Zhang J."/>
            <person name="Lin C."/>
            <person name="Li X."/>
            <person name="Xing L."/>
            <person name="Huo D."/>
            <person name="Sun M."/>
            <person name="Wang L."/>
            <person name="Mercier A."/>
            <person name="Li F."/>
            <person name="Yang H."/>
            <person name="Xiang J."/>
        </authorList>
    </citation>
    <scope>NUCLEOTIDE SEQUENCE [LARGE SCALE GENOMIC DNA]</scope>
    <source>
        <strain evidence="2">Shaxun</strain>
        <tissue evidence="2">Muscle</tissue>
    </source>
</reference>
<gene>
    <name evidence="2" type="ORF">BSL78_15781</name>
</gene>
<dbReference type="EMBL" id="MRZV01000585">
    <property type="protein sequence ID" value="PIK47365.1"/>
    <property type="molecule type" value="Genomic_DNA"/>
</dbReference>
<protein>
    <submittedName>
        <fullName evidence="2">Uncharacterized protein</fullName>
    </submittedName>
</protein>